<name>A0AAI9ZNM5_9PEZI</name>
<protein>
    <submittedName>
        <fullName evidence="1">Uncharacterized protein</fullName>
    </submittedName>
</protein>
<dbReference type="EMBL" id="JAHMHQ010000013">
    <property type="protein sequence ID" value="KAK1635315.1"/>
    <property type="molecule type" value="Genomic_DNA"/>
</dbReference>
<comment type="caution">
    <text evidence="1">The sequence shown here is derived from an EMBL/GenBank/DDBJ whole genome shotgun (WGS) entry which is preliminary data.</text>
</comment>
<sequence length="156" mass="17022">MGAGQDAKSDLPNVVVSVDLHRLSTLLLACSCSQLIVNLKSFHSLFPNPRLSFVDPRVPLSESAEHGDGVPLNPSLCSLPGLLYRVCIRNFVVRTRAAAYDYRASEAPKSALCFCFRCAGLATWDGTGLNDWTYCRGPAKQGVTKEERVSVRISHP</sequence>
<organism evidence="1 2">
    <name type="scientific">Colletotrichum phormii</name>
    <dbReference type="NCBI Taxonomy" id="359342"/>
    <lineage>
        <taxon>Eukaryota</taxon>
        <taxon>Fungi</taxon>
        <taxon>Dikarya</taxon>
        <taxon>Ascomycota</taxon>
        <taxon>Pezizomycotina</taxon>
        <taxon>Sordariomycetes</taxon>
        <taxon>Hypocreomycetidae</taxon>
        <taxon>Glomerellales</taxon>
        <taxon>Glomerellaceae</taxon>
        <taxon>Colletotrichum</taxon>
        <taxon>Colletotrichum acutatum species complex</taxon>
    </lineage>
</organism>
<keyword evidence="2" id="KW-1185">Reference proteome</keyword>
<evidence type="ECO:0000313" key="2">
    <source>
        <dbReference type="Proteomes" id="UP001243989"/>
    </source>
</evidence>
<gene>
    <name evidence="1" type="ORF">BDP81DRAFT_48517</name>
</gene>
<proteinExistence type="predicted"/>
<dbReference type="AlphaFoldDB" id="A0AAI9ZNM5"/>
<dbReference type="GeneID" id="85480005"/>
<dbReference type="RefSeq" id="XP_060443922.1">
    <property type="nucleotide sequence ID" value="XM_060595143.1"/>
</dbReference>
<dbReference type="Proteomes" id="UP001243989">
    <property type="component" value="Unassembled WGS sequence"/>
</dbReference>
<evidence type="ECO:0000313" key="1">
    <source>
        <dbReference type="EMBL" id="KAK1635315.1"/>
    </source>
</evidence>
<accession>A0AAI9ZNM5</accession>
<reference evidence="1" key="1">
    <citation type="submission" date="2021-06" db="EMBL/GenBank/DDBJ databases">
        <title>Comparative genomics, transcriptomics and evolutionary studies reveal genomic signatures of adaptation to plant cell wall in hemibiotrophic fungi.</title>
        <authorList>
            <consortium name="DOE Joint Genome Institute"/>
            <person name="Baroncelli R."/>
            <person name="Diaz J.F."/>
            <person name="Benocci T."/>
            <person name="Peng M."/>
            <person name="Battaglia E."/>
            <person name="Haridas S."/>
            <person name="Andreopoulos W."/>
            <person name="Labutti K."/>
            <person name="Pangilinan J."/>
            <person name="Floch G.L."/>
            <person name="Makela M.R."/>
            <person name="Henrissat B."/>
            <person name="Grigoriev I.V."/>
            <person name="Crouch J.A."/>
            <person name="De Vries R.P."/>
            <person name="Sukno S.A."/>
            <person name="Thon M.R."/>
        </authorList>
    </citation>
    <scope>NUCLEOTIDE SEQUENCE</scope>
    <source>
        <strain evidence="1">CBS 102054</strain>
    </source>
</reference>